<keyword evidence="3" id="KW-1185">Reference proteome</keyword>
<name>A0A372MKC4_9SPIR</name>
<reference evidence="3" key="1">
    <citation type="submission" date="2018-08" db="EMBL/GenBank/DDBJ databases">
        <authorList>
            <person name="Grouzdev D.S."/>
            <person name="Krutkina M.S."/>
        </authorList>
    </citation>
    <scope>NUCLEOTIDE SEQUENCE [LARGE SCALE GENOMIC DNA]</scope>
    <source>
        <strain evidence="3">4-11</strain>
    </source>
</reference>
<dbReference type="AlphaFoldDB" id="A0A372MKC4"/>
<keyword evidence="1" id="KW-0812">Transmembrane</keyword>
<evidence type="ECO:0000313" key="3">
    <source>
        <dbReference type="Proteomes" id="UP000264002"/>
    </source>
</evidence>
<evidence type="ECO:0000256" key="1">
    <source>
        <dbReference type="SAM" id="Phobius"/>
    </source>
</evidence>
<dbReference type="Proteomes" id="UP000264002">
    <property type="component" value="Unassembled WGS sequence"/>
</dbReference>
<organism evidence="2 3">
    <name type="scientific">Sphaerochaeta halotolerans</name>
    <dbReference type="NCBI Taxonomy" id="2293840"/>
    <lineage>
        <taxon>Bacteria</taxon>
        <taxon>Pseudomonadati</taxon>
        <taxon>Spirochaetota</taxon>
        <taxon>Spirochaetia</taxon>
        <taxon>Spirochaetales</taxon>
        <taxon>Sphaerochaetaceae</taxon>
        <taxon>Sphaerochaeta</taxon>
    </lineage>
</organism>
<keyword evidence="1" id="KW-0472">Membrane</keyword>
<feature type="transmembrane region" description="Helical" evidence="1">
    <location>
        <begin position="130"/>
        <end position="152"/>
    </location>
</feature>
<keyword evidence="1" id="KW-1133">Transmembrane helix</keyword>
<comment type="caution">
    <text evidence="2">The sequence shown here is derived from an EMBL/GenBank/DDBJ whole genome shotgun (WGS) entry which is preliminary data.</text>
</comment>
<proteinExistence type="predicted"/>
<evidence type="ECO:0000313" key="2">
    <source>
        <dbReference type="EMBL" id="RFU95766.1"/>
    </source>
</evidence>
<dbReference type="OrthoDB" id="370635at2"/>
<feature type="transmembrane region" description="Helical" evidence="1">
    <location>
        <begin position="9"/>
        <end position="32"/>
    </location>
</feature>
<feature type="transmembrane region" description="Helical" evidence="1">
    <location>
        <begin position="90"/>
        <end position="110"/>
    </location>
</feature>
<accession>A0A372MKC4</accession>
<gene>
    <name evidence="2" type="ORF">DYP60_01805</name>
</gene>
<protein>
    <submittedName>
        <fullName evidence="2">Antibiotic resistance protein VanZ</fullName>
    </submittedName>
</protein>
<dbReference type="RefSeq" id="WP_117329163.1">
    <property type="nucleotide sequence ID" value="NZ_QUWK01000002.1"/>
</dbReference>
<sequence length="174" mass="19323">MRERIPLQMIVRVTGIVLSTIVVVFILVLSFMPKESYLEISWIPFADKGDHMAAYAALGFSLFFAFLQIPGSGKSRRQGTVPHSTLHLSSWSGSAVIASLVIGTLLGLVIELIQPIFERSREWLDLAADFMGLVVGLAIALLVLKAVGSYFVTRPWLYDPNWEDEVNETLKANQ</sequence>
<dbReference type="EMBL" id="QUWK01000002">
    <property type="protein sequence ID" value="RFU95766.1"/>
    <property type="molecule type" value="Genomic_DNA"/>
</dbReference>
<reference evidence="2 3" key="2">
    <citation type="submission" date="2018-09" db="EMBL/GenBank/DDBJ databases">
        <title>Genome of Sphaerochaeta halotolerans strain 4-11.</title>
        <authorList>
            <person name="Nazina T.N."/>
            <person name="Sokolova D.S."/>
        </authorList>
    </citation>
    <scope>NUCLEOTIDE SEQUENCE [LARGE SCALE GENOMIC DNA]</scope>
    <source>
        <strain evidence="2 3">4-11</strain>
    </source>
</reference>
<feature type="transmembrane region" description="Helical" evidence="1">
    <location>
        <begin position="52"/>
        <end position="69"/>
    </location>
</feature>